<feature type="binding site" evidence="8">
    <location>
        <position position="410"/>
    </location>
    <ligand>
        <name>Zn(2+)</name>
        <dbReference type="ChEBI" id="CHEBI:29105"/>
        <label>2</label>
        <note>catalytic</note>
    </ligand>
</feature>
<gene>
    <name evidence="8" type="primary">rnj</name>
    <name evidence="10" type="ordered locus">Mthe_0473</name>
</gene>
<sequence length="446" mass="49300">MSSIGIMAVGGYDEIGRNMTAIRVGNDIIIMDMGIRLDRVQIHEDTDVESLHSSDLIAMGAIPDDSVLNGVASKVRAIVCTHGHLDHIGAVSKLAHKYRAPIIATPFTADLVNQEIKAERIFRVNNEVISLRAGERYQVTPDIELEFIRVQHSIVDCVFAALHTKHGTILYANDFKIDRSPTLGEPPDFPRLRQLGREGVLALITETTNAGISGKTPSEQIAKDLVWDVLMGTEETESGILVTTFSSHIARIKAIIEAARKMGRKPILLGRSMEKYWGTAVRTGYAERGNGLAVCGRRKAVDKALKRMMVEGKDKYLPIMTGHQGEPGAILSRIANGETEFRVESGDRVIFSAGIIPQPLNMSNRHTVETKLKMKGARIYDNVHVSGHACREDHWELLRMINPEHVIPSHGNLNSHGQYLMLAEDTGYKLGYSIHLLRNGQELLLG</sequence>
<dbReference type="Proteomes" id="UP000000674">
    <property type="component" value="Chromosome"/>
</dbReference>
<dbReference type="InterPro" id="IPR042173">
    <property type="entry name" value="RNase_J_2"/>
</dbReference>
<feature type="binding site" evidence="8">
    <location>
        <position position="84"/>
    </location>
    <ligand>
        <name>Zn(2+)</name>
        <dbReference type="ChEBI" id="CHEBI:29105"/>
        <label>1</label>
        <note>catalytic</note>
    </ligand>
</feature>
<keyword evidence="1 8" id="KW-0963">Cytoplasm</keyword>
<comment type="cofactor">
    <cofactor evidence="8">
        <name>Zn(2+)</name>
        <dbReference type="ChEBI" id="CHEBI:29105"/>
    </cofactor>
    <text evidence="8">Binds 2 Zn(2+) ions per subunit. It is not clear if Zn(2+) or Mg(2+) is physiologically important.</text>
</comment>
<dbReference type="PANTHER" id="PTHR43694:SF1">
    <property type="entry name" value="RIBONUCLEASE J"/>
    <property type="match status" value="1"/>
</dbReference>
<feature type="binding site" evidence="8">
    <location>
        <position position="152"/>
    </location>
    <ligand>
        <name>Zn(2+)</name>
        <dbReference type="ChEBI" id="CHEBI:29105"/>
        <label>1</label>
        <note>catalytic</note>
    </ligand>
</feature>
<keyword evidence="3 8" id="KW-0479">Metal-binding</keyword>
<evidence type="ECO:0000256" key="7">
    <source>
        <dbReference type="ARBA" id="ARBA00022884"/>
    </source>
</evidence>
<feature type="binding site" evidence="8">
    <location>
        <position position="86"/>
    </location>
    <ligand>
        <name>Zn(2+)</name>
        <dbReference type="ChEBI" id="CHEBI:29105"/>
        <label>2</label>
        <note>catalytic</note>
    </ligand>
</feature>
<dbReference type="EC" id="3.1.-.-" evidence="8"/>
<dbReference type="EMBL" id="CP000477">
    <property type="protein sequence ID" value="ABK14264.1"/>
    <property type="molecule type" value="Genomic_DNA"/>
</dbReference>
<dbReference type="Gene3D" id="3.60.15.10">
    <property type="entry name" value="Ribonuclease Z/Hydroxyacylglutathione hydrolase-like"/>
    <property type="match status" value="1"/>
</dbReference>
<dbReference type="STRING" id="349307.Mthe_0473"/>
<dbReference type="GO" id="GO:0004534">
    <property type="term" value="F:5'-3' RNA exonuclease activity"/>
    <property type="evidence" value="ECO:0007669"/>
    <property type="project" value="UniProtKB-UniRule"/>
</dbReference>
<feature type="binding site" evidence="8">
    <location>
        <position position="82"/>
    </location>
    <ligand>
        <name>Zn(2+)</name>
        <dbReference type="ChEBI" id="CHEBI:29105"/>
        <label>1</label>
        <note>catalytic</note>
    </ligand>
</feature>
<dbReference type="NCBIfam" id="TIGR00649">
    <property type="entry name" value="MG423"/>
    <property type="match status" value="1"/>
</dbReference>
<dbReference type="GO" id="GO:0008270">
    <property type="term" value="F:zinc ion binding"/>
    <property type="evidence" value="ECO:0007669"/>
    <property type="project" value="UniProtKB-UniRule"/>
</dbReference>
<feature type="binding site" evidence="8">
    <location>
        <position position="174"/>
    </location>
    <ligand>
        <name>Zn(2+)</name>
        <dbReference type="ChEBI" id="CHEBI:29105"/>
        <label>2</label>
        <note>catalytic</note>
    </ligand>
</feature>
<dbReference type="InterPro" id="IPR004613">
    <property type="entry name" value="RNase_J"/>
</dbReference>
<dbReference type="InterPro" id="IPR055132">
    <property type="entry name" value="RNase_J_b_CASP"/>
</dbReference>
<dbReference type="Pfam" id="PF07521">
    <property type="entry name" value="RMMBL"/>
    <property type="match status" value="1"/>
</dbReference>
<evidence type="ECO:0000256" key="1">
    <source>
        <dbReference type="ARBA" id="ARBA00022490"/>
    </source>
</evidence>
<dbReference type="InterPro" id="IPR036866">
    <property type="entry name" value="RibonucZ/Hydroxyglut_hydro"/>
</dbReference>
<dbReference type="Pfam" id="PF22505">
    <property type="entry name" value="RNase_J_b_CASP"/>
    <property type="match status" value="1"/>
</dbReference>
<comment type="subunit">
    <text evidence="8">Homodimer.</text>
</comment>
<dbReference type="SMART" id="SM00849">
    <property type="entry name" value="Lactamase_B"/>
    <property type="match status" value="1"/>
</dbReference>
<dbReference type="GO" id="GO:0006401">
    <property type="term" value="P:RNA catabolic process"/>
    <property type="evidence" value="ECO:0007669"/>
    <property type="project" value="UniProtKB-UniRule"/>
</dbReference>
<organism evidence="10 11">
    <name type="scientific">Methanothrix thermoacetophila (strain DSM 6194 / JCM 14653 / NBRC 101360 / PT)</name>
    <name type="common">Methanosaeta thermophila</name>
    <dbReference type="NCBI Taxonomy" id="349307"/>
    <lineage>
        <taxon>Archaea</taxon>
        <taxon>Methanobacteriati</taxon>
        <taxon>Methanobacteriota</taxon>
        <taxon>Stenosarchaea group</taxon>
        <taxon>Methanomicrobia</taxon>
        <taxon>Methanotrichales</taxon>
        <taxon>Methanotrichaceae</taxon>
        <taxon>Methanothrix</taxon>
    </lineage>
</organism>
<keyword evidence="5 8" id="KW-0862">Zinc</keyword>
<dbReference type="GO" id="GO:0005737">
    <property type="term" value="C:cytoplasm"/>
    <property type="evidence" value="ECO:0007669"/>
    <property type="project" value="UniProtKB-SubCell"/>
</dbReference>
<comment type="subcellular location">
    <subcellularLocation>
        <location evidence="8">Cytoplasm</location>
    </subcellularLocation>
</comment>
<proteinExistence type="inferred from homology"/>
<keyword evidence="6 8" id="KW-0269">Exonuclease</keyword>
<dbReference type="GO" id="GO:0003723">
    <property type="term" value="F:RNA binding"/>
    <property type="evidence" value="ECO:0007669"/>
    <property type="project" value="UniProtKB-KW"/>
</dbReference>
<evidence type="ECO:0000313" key="10">
    <source>
        <dbReference type="EMBL" id="ABK14264.1"/>
    </source>
</evidence>
<evidence type="ECO:0000256" key="2">
    <source>
        <dbReference type="ARBA" id="ARBA00022722"/>
    </source>
</evidence>
<evidence type="ECO:0000313" key="11">
    <source>
        <dbReference type="Proteomes" id="UP000000674"/>
    </source>
</evidence>
<feature type="domain" description="Metallo-beta-lactamase" evidence="9">
    <location>
        <begin position="16"/>
        <end position="225"/>
    </location>
</feature>
<dbReference type="SMR" id="A0B6E0"/>
<keyword evidence="11" id="KW-1185">Reference proteome</keyword>
<keyword evidence="7 8" id="KW-0694">RNA-binding</keyword>
<dbReference type="PANTHER" id="PTHR43694">
    <property type="entry name" value="RIBONUCLEASE J"/>
    <property type="match status" value="1"/>
</dbReference>
<dbReference type="RefSeq" id="WP_011695662.1">
    <property type="nucleotide sequence ID" value="NC_008553.1"/>
</dbReference>
<dbReference type="GeneID" id="4463090"/>
<comment type="function">
    <text evidence="8">An RNase that has 5'-3' exonuclease activity. May be involved in RNA degradation.</text>
</comment>
<dbReference type="KEGG" id="mtp:Mthe_0473"/>
<dbReference type="OrthoDB" id="63419at2157"/>
<dbReference type="SUPFAM" id="SSF56281">
    <property type="entry name" value="Metallo-hydrolase/oxidoreductase"/>
    <property type="match status" value="1"/>
</dbReference>
<feature type="binding site" evidence="8">
    <location>
        <position position="87"/>
    </location>
    <ligand>
        <name>Zn(2+)</name>
        <dbReference type="ChEBI" id="CHEBI:29105"/>
        <label>2</label>
        <note>catalytic</note>
    </ligand>
</feature>
<accession>A0B6E0</accession>
<feature type="binding site" evidence="8">
    <location>
        <position position="174"/>
    </location>
    <ligand>
        <name>Zn(2+)</name>
        <dbReference type="ChEBI" id="CHEBI:29105"/>
        <label>1</label>
        <note>catalytic</note>
    </ligand>
</feature>
<comment type="similarity">
    <text evidence="8">Belongs to the metallo-beta-lactamase superfamily. RNA-metabolizing metallo-beta-lactamase-like family. Archaeal RNase J subfamily.</text>
</comment>
<dbReference type="InterPro" id="IPR001279">
    <property type="entry name" value="Metallo-B-lactamas"/>
</dbReference>
<evidence type="ECO:0000256" key="8">
    <source>
        <dbReference type="HAMAP-Rule" id="MF_01492"/>
    </source>
</evidence>
<dbReference type="HOGENOM" id="CLU_008727_4_1_2"/>
<evidence type="ECO:0000259" key="9">
    <source>
        <dbReference type="SMART" id="SM00849"/>
    </source>
</evidence>
<evidence type="ECO:0000256" key="4">
    <source>
        <dbReference type="ARBA" id="ARBA00022801"/>
    </source>
</evidence>
<reference evidence="10 11" key="1">
    <citation type="submission" date="2006-10" db="EMBL/GenBank/DDBJ databases">
        <title>Complete sequence of Methanosaeta thermophila PT.</title>
        <authorList>
            <consortium name="US DOE Joint Genome Institute"/>
            <person name="Copeland A."/>
            <person name="Lucas S."/>
            <person name="Lapidus A."/>
            <person name="Barry K."/>
            <person name="Detter J.C."/>
            <person name="Glavina del Rio T."/>
            <person name="Hammon N."/>
            <person name="Israni S."/>
            <person name="Pitluck S."/>
            <person name="Chain P."/>
            <person name="Malfatti S."/>
            <person name="Shin M."/>
            <person name="Vergez L."/>
            <person name="Schmutz J."/>
            <person name="Larimer F."/>
            <person name="Land M."/>
            <person name="Hauser L."/>
            <person name="Kyrpides N."/>
            <person name="Kim E."/>
            <person name="Smith K.S."/>
            <person name="Ingram-Smith C."/>
            <person name="Richardson P."/>
        </authorList>
    </citation>
    <scope>NUCLEOTIDE SEQUENCE [LARGE SCALE GENOMIC DNA]</scope>
    <source>
        <strain evidence="11">DSM 6194 / JCM 14653 / NBRC 101360 / PT</strain>
    </source>
</reference>
<evidence type="ECO:0000256" key="5">
    <source>
        <dbReference type="ARBA" id="ARBA00022833"/>
    </source>
</evidence>
<keyword evidence="4 8" id="KW-0378">Hydrolase</keyword>
<keyword evidence="2 8" id="KW-0540">Nuclease</keyword>
<dbReference type="InterPro" id="IPR030879">
    <property type="entry name" value="RNase_J_arc"/>
</dbReference>
<dbReference type="Gene3D" id="3.40.50.10710">
    <property type="entry name" value="Metallo-hydrolase/oxidoreductase"/>
    <property type="match status" value="1"/>
</dbReference>
<dbReference type="CDD" id="cd07714">
    <property type="entry name" value="RNaseJ_MBL-fold"/>
    <property type="match status" value="1"/>
</dbReference>
<dbReference type="AlphaFoldDB" id="A0B6E0"/>
<protein>
    <recommendedName>
        <fullName evidence="8">Ribonuclease J</fullName>
        <shortName evidence="8">RNase J</shortName>
        <ecNumber evidence="8">3.1.-.-</ecNumber>
    </recommendedName>
</protein>
<dbReference type="InterPro" id="IPR011108">
    <property type="entry name" value="RMMBL"/>
</dbReference>
<name>A0B6E0_METTP</name>
<dbReference type="HAMAP" id="MF_01492">
    <property type="entry name" value="RNase_J_arch"/>
    <property type="match status" value="1"/>
</dbReference>
<evidence type="ECO:0000256" key="3">
    <source>
        <dbReference type="ARBA" id="ARBA00022723"/>
    </source>
</evidence>
<feature type="binding site" evidence="8">
    <location>
        <begin position="384"/>
        <end position="388"/>
    </location>
    <ligand>
        <name>substrate</name>
    </ligand>
</feature>
<evidence type="ECO:0000256" key="6">
    <source>
        <dbReference type="ARBA" id="ARBA00022839"/>
    </source>
</evidence>
<dbReference type="Pfam" id="PF12706">
    <property type="entry name" value="Lactamase_B_2"/>
    <property type="match status" value="1"/>
</dbReference>